<accession>A0A843TI55</accession>
<name>A0A843TI55_COLES</name>
<proteinExistence type="predicted"/>
<dbReference type="AlphaFoldDB" id="A0A843TI55"/>
<sequence>MVSWISNLLLSSERSLPSFLPVPVVLSYPDFPPKSAGDPHTIGFTSNGQDFRHWKEEYARQDKRSPQQALPVGLGEGKKTRLLTAEGDAWVCCVKSHRCPRKRPSGGGVSKGAAEASYGPLPRS</sequence>
<evidence type="ECO:0000256" key="1">
    <source>
        <dbReference type="SAM" id="MobiDB-lite"/>
    </source>
</evidence>
<dbReference type="Proteomes" id="UP000652761">
    <property type="component" value="Unassembled WGS sequence"/>
</dbReference>
<keyword evidence="3" id="KW-1185">Reference proteome</keyword>
<reference evidence="2" key="1">
    <citation type="submission" date="2017-07" db="EMBL/GenBank/DDBJ databases">
        <title>Taro Niue Genome Assembly and Annotation.</title>
        <authorList>
            <person name="Atibalentja N."/>
            <person name="Keating K."/>
            <person name="Fields C.J."/>
        </authorList>
    </citation>
    <scope>NUCLEOTIDE SEQUENCE</scope>
    <source>
        <strain evidence="2">Niue_2</strain>
        <tissue evidence="2">Leaf</tissue>
    </source>
</reference>
<feature type="region of interest" description="Disordered" evidence="1">
    <location>
        <begin position="100"/>
        <end position="124"/>
    </location>
</feature>
<gene>
    <name evidence="2" type="ORF">Taro_002133</name>
</gene>
<evidence type="ECO:0000313" key="2">
    <source>
        <dbReference type="EMBL" id="MQL69797.1"/>
    </source>
</evidence>
<organism evidence="2 3">
    <name type="scientific">Colocasia esculenta</name>
    <name type="common">Wild taro</name>
    <name type="synonym">Arum esculentum</name>
    <dbReference type="NCBI Taxonomy" id="4460"/>
    <lineage>
        <taxon>Eukaryota</taxon>
        <taxon>Viridiplantae</taxon>
        <taxon>Streptophyta</taxon>
        <taxon>Embryophyta</taxon>
        <taxon>Tracheophyta</taxon>
        <taxon>Spermatophyta</taxon>
        <taxon>Magnoliopsida</taxon>
        <taxon>Liliopsida</taxon>
        <taxon>Araceae</taxon>
        <taxon>Aroideae</taxon>
        <taxon>Colocasieae</taxon>
        <taxon>Colocasia</taxon>
    </lineage>
</organism>
<protein>
    <submittedName>
        <fullName evidence="2">Uncharacterized protein</fullName>
    </submittedName>
</protein>
<comment type="caution">
    <text evidence="2">The sequence shown here is derived from an EMBL/GenBank/DDBJ whole genome shotgun (WGS) entry which is preliminary data.</text>
</comment>
<evidence type="ECO:0000313" key="3">
    <source>
        <dbReference type="Proteomes" id="UP000652761"/>
    </source>
</evidence>
<dbReference type="EMBL" id="NMUH01000048">
    <property type="protein sequence ID" value="MQL69797.1"/>
    <property type="molecule type" value="Genomic_DNA"/>
</dbReference>